<organism evidence="4 5">
    <name type="scientific">Hydrogenophaga intermedia</name>
    <dbReference type="NCBI Taxonomy" id="65786"/>
    <lineage>
        <taxon>Bacteria</taxon>
        <taxon>Pseudomonadati</taxon>
        <taxon>Pseudomonadota</taxon>
        <taxon>Betaproteobacteria</taxon>
        <taxon>Burkholderiales</taxon>
        <taxon>Comamonadaceae</taxon>
        <taxon>Hydrogenophaga</taxon>
    </lineage>
</organism>
<dbReference type="Gene3D" id="3.50.50.60">
    <property type="entry name" value="FAD/NAD(P)-binding domain"/>
    <property type="match status" value="2"/>
</dbReference>
<evidence type="ECO:0000256" key="2">
    <source>
        <dbReference type="ARBA" id="ARBA00023002"/>
    </source>
</evidence>
<evidence type="ECO:0000313" key="4">
    <source>
        <dbReference type="EMBL" id="CDN90458.1"/>
    </source>
</evidence>
<evidence type="ECO:0000259" key="3">
    <source>
        <dbReference type="Pfam" id="PF01266"/>
    </source>
</evidence>
<dbReference type="PANTHER" id="PTHR13847">
    <property type="entry name" value="SARCOSINE DEHYDROGENASE-RELATED"/>
    <property type="match status" value="1"/>
</dbReference>
<proteinExistence type="inferred from homology"/>
<dbReference type="InterPro" id="IPR036188">
    <property type="entry name" value="FAD/NAD-bd_sf"/>
</dbReference>
<dbReference type="SUPFAM" id="SSF54373">
    <property type="entry name" value="FAD-linked reductases, C-terminal domain"/>
    <property type="match status" value="1"/>
</dbReference>
<dbReference type="SUPFAM" id="SSF51905">
    <property type="entry name" value="FAD/NAD(P)-binding domain"/>
    <property type="match status" value="1"/>
</dbReference>
<dbReference type="InterPro" id="IPR006076">
    <property type="entry name" value="FAD-dep_OxRdtase"/>
</dbReference>
<evidence type="ECO:0000313" key="5">
    <source>
        <dbReference type="Proteomes" id="UP000028878"/>
    </source>
</evidence>
<dbReference type="GO" id="GO:0005737">
    <property type="term" value="C:cytoplasm"/>
    <property type="evidence" value="ECO:0007669"/>
    <property type="project" value="TreeGrafter"/>
</dbReference>
<comment type="similarity">
    <text evidence="1">Belongs to the DadA oxidoreductase family.</text>
</comment>
<reference evidence="5" key="1">
    <citation type="submission" date="2014-02" db="EMBL/GenBank/DDBJ databases">
        <authorList>
            <person name="Gan H."/>
        </authorList>
    </citation>
    <scope>NUCLEOTIDE SEQUENCE [LARGE SCALE GENOMIC DNA]</scope>
    <source>
        <strain evidence="5">S1</strain>
    </source>
</reference>
<dbReference type="Pfam" id="PF01266">
    <property type="entry name" value="DAO"/>
    <property type="match status" value="1"/>
</dbReference>
<dbReference type="GO" id="GO:0005886">
    <property type="term" value="C:plasma membrane"/>
    <property type="evidence" value="ECO:0007669"/>
    <property type="project" value="TreeGrafter"/>
</dbReference>
<accession>A0A1L1PKN3</accession>
<dbReference type="GO" id="GO:0055130">
    <property type="term" value="P:D-alanine catabolic process"/>
    <property type="evidence" value="ECO:0007669"/>
    <property type="project" value="TreeGrafter"/>
</dbReference>
<keyword evidence="2" id="KW-0560">Oxidoreductase</keyword>
<dbReference type="Gene3D" id="3.30.9.10">
    <property type="entry name" value="D-Amino Acid Oxidase, subunit A, domain 2"/>
    <property type="match status" value="1"/>
</dbReference>
<keyword evidence="5" id="KW-1185">Reference proteome</keyword>
<sequence>MHTPPALSLRPPGARRVAVMGAGIVGLATAWQLQRDGFEVTVIDRQAPGQGASFGNGAQLSYAYVQPLADPSIWAQLPKLLLSRESPFSLRLRLDPAQWAWGLRFLAACRADVSARSTATLLALAEESREALQHLLADTRADCDFTASGKLVMYGSDASFAAARRQLDLQRALGGAEQHALSLAECLRIEPALAGSAARYVGGIHTPGECAADCARLCDALHGALQARGVRFVLGAPLGALRREGDRLLAVQAGGDWIEAEHFVAALGTGVAAFARQAGAHVPVYPLKGYSLTLDVPASDGLAPSVSVTDAQRKVVFARLGQRLRVAGLAELAGHDTRIESRRVEQLRRAAREVFPLACAGTEARPWAGLRPATPTGVPIIGRVDGAPANLLFNAGHGALGFTLAAGSARRLSRQLQGVADRPRGATALSRSAAGLAESSV</sequence>
<dbReference type="EMBL" id="CCAE010000085">
    <property type="protein sequence ID" value="CDN90458.1"/>
    <property type="molecule type" value="Genomic_DNA"/>
</dbReference>
<gene>
    <name evidence="4" type="ORF">BN948_04902</name>
</gene>
<dbReference type="GO" id="GO:0008718">
    <property type="term" value="F:D-amino-acid dehydrogenase activity"/>
    <property type="evidence" value="ECO:0007669"/>
    <property type="project" value="TreeGrafter"/>
</dbReference>
<dbReference type="Proteomes" id="UP000028878">
    <property type="component" value="Unassembled WGS sequence"/>
</dbReference>
<dbReference type="NCBIfam" id="NF001933">
    <property type="entry name" value="PRK00711.1"/>
    <property type="match status" value="1"/>
</dbReference>
<protein>
    <submittedName>
        <fullName evidence="4">D-amino-acid dehydrogenase</fullName>
    </submittedName>
</protein>
<feature type="domain" description="FAD dependent oxidoreductase" evidence="3">
    <location>
        <begin position="16"/>
        <end position="413"/>
    </location>
</feature>
<reference evidence="5" key="2">
    <citation type="submission" date="2014-11" db="EMBL/GenBank/DDBJ databases">
        <title>Draft genome sequence of Hydrogenophaga intermedia S1.</title>
        <authorList>
            <person name="Gan H.M."/>
            <person name="Chew T.H."/>
            <person name="Stolz A."/>
        </authorList>
    </citation>
    <scope>NUCLEOTIDE SEQUENCE [LARGE SCALE GENOMIC DNA]</scope>
    <source>
        <strain evidence="5">S1</strain>
    </source>
</reference>
<evidence type="ECO:0000256" key="1">
    <source>
        <dbReference type="ARBA" id="ARBA00009410"/>
    </source>
</evidence>
<name>A0A1L1PKN3_HYDIT</name>
<dbReference type="RefSeq" id="WP_009516253.1">
    <property type="nucleotide sequence ID" value="NZ_CCAE010000085.1"/>
</dbReference>
<dbReference type="AlphaFoldDB" id="A0A1L1PKN3"/>
<dbReference type="PANTHER" id="PTHR13847:SF280">
    <property type="entry name" value="D-AMINO ACID DEHYDROGENASE"/>
    <property type="match status" value="1"/>
</dbReference>